<accession>A0A6C1EBT9</accession>
<evidence type="ECO:0000313" key="2">
    <source>
        <dbReference type="Proteomes" id="UP000501346"/>
    </source>
</evidence>
<name>A0A6C1EBT9_SACPS</name>
<gene>
    <name evidence="1" type="ORF">GRS66_008681</name>
</gene>
<reference evidence="1 2" key="1">
    <citation type="journal article" date="2019" name="BMC Genomics">
        <title>Chromosome level assembly and comparative genome analysis confirm lager-brewing yeasts originated from a single hybridization.</title>
        <authorList>
            <person name="Salazar A.N."/>
            <person name="Gorter de Vries A.R."/>
            <person name="van den Broek M."/>
            <person name="Brouwers N."/>
            <person name="de la Torre Cortes P."/>
            <person name="Kuijpers N.G.A."/>
            <person name="Daran J.G."/>
            <person name="Abeel T."/>
        </authorList>
    </citation>
    <scope>NUCLEOTIDE SEQUENCE [LARGE SCALE GENOMIC DNA]</scope>
    <source>
        <strain evidence="1 2">CBS 1483</strain>
    </source>
</reference>
<dbReference type="Proteomes" id="UP000501346">
    <property type="component" value="Chromosome SeX-ScX"/>
</dbReference>
<proteinExistence type="predicted"/>
<organism evidence="1 2">
    <name type="scientific">Saccharomyces pastorianus</name>
    <name type="common">Lager yeast</name>
    <name type="synonym">Saccharomyces cerevisiae x Saccharomyces eubayanus</name>
    <dbReference type="NCBI Taxonomy" id="27292"/>
    <lineage>
        <taxon>Eukaryota</taxon>
        <taxon>Fungi</taxon>
        <taxon>Dikarya</taxon>
        <taxon>Ascomycota</taxon>
        <taxon>Saccharomycotina</taxon>
        <taxon>Saccharomycetes</taxon>
        <taxon>Saccharomycetales</taxon>
        <taxon>Saccharomycetaceae</taxon>
        <taxon>Saccharomyces</taxon>
    </lineage>
</organism>
<sequence>MATPVRDETRYVTDDNISNLVQSKVKLQKSSIDTSVKNKLRNQTQIDLKTYERFLHRLTTKKNKITNEAEEDDDISNLDL</sequence>
<protein>
    <submittedName>
        <fullName evidence="1">Uncharacterized protein</fullName>
    </submittedName>
</protein>
<dbReference type="AlphaFoldDB" id="A0A6C1EBT9"/>
<dbReference type="EMBL" id="CP049007">
    <property type="protein sequence ID" value="QID86074.1"/>
    <property type="molecule type" value="Genomic_DNA"/>
</dbReference>
<dbReference type="OrthoDB" id="4065024at2759"/>
<evidence type="ECO:0000313" key="1">
    <source>
        <dbReference type="EMBL" id="QID86074.1"/>
    </source>
</evidence>
<keyword evidence="2" id="KW-1185">Reference proteome</keyword>